<name>A0A4Y2Q1Q5_ARAVE</name>
<dbReference type="EMBL" id="BGPR01218546">
    <property type="protein sequence ID" value="GBN57439.1"/>
    <property type="molecule type" value="Genomic_DNA"/>
</dbReference>
<evidence type="ECO:0000313" key="1">
    <source>
        <dbReference type="EMBL" id="GBN57439.1"/>
    </source>
</evidence>
<dbReference type="AlphaFoldDB" id="A0A4Y2Q1Q5"/>
<dbReference type="OrthoDB" id="7472752at2759"/>
<evidence type="ECO:0000313" key="2">
    <source>
        <dbReference type="Proteomes" id="UP000499080"/>
    </source>
</evidence>
<protein>
    <submittedName>
        <fullName evidence="1">Uncharacterized protein</fullName>
    </submittedName>
</protein>
<reference evidence="1 2" key="1">
    <citation type="journal article" date="2019" name="Sci. Rep.">
        <title>Orb-weaving spider Araneus ventricosus genome elucidates the spidroin gene catalogue.</title>
        <authorList>
            <person name="Kono N."/>
            <person name="Nakamura H."/>
            <person name="Ohtoshi R."/>
            <person name="Moran D.A.P."/>
            <person name="Shinohara A."/>
            <person name="Yoshida Y."/>
            <person name="Fujiwara M."/>
            <person name="Mori M."/>
            <person name="Tomita M."/>
            <person name="Arakawa K."/>
        </authorList>
    </citation>
    <scope>NUCLEOTIDE SEQUENCE [LARGE SCALE GENOMIC DNA]</scope>
</reference>
<organism evidence="1 2">
    <name type="scientific">Araneus ventricosus</name>
    <name type="common">Orbweaver spider</name>
    <name type="synonym">Epeira ventricosa</name>
    <dbReference type="NCBI Taxonomy" id="182803"/>
    <lineage>
        <taxon>Eukaryota</taxon>
        <taxon>Metazoa</taxon>
        <taxon>Ecdysozoa</taxon>
        <taxon>Arthropoda</taxon>
        <taxon>Chelicerata</taxon>
        <taxon>Arachnida</taxon>
        <taxon>Araneae</taxon>
        <taxon>Araneomorphae</taxon>
        <taxon>Entelegynae</taxon>
        <taxon>Araneoidea</taxon>
        <taxon>Araneidae</taxon>
        <taxon>Araneus</taxon>
    </lineage>
</organism>
<dbReference type="Proteomes" id="UP000499080">
    <property type="component" value="Unassembled WGS sequence"/>
</dbReference>
<gene>
    <name evidence="1" type="ORF">AVEN_69438_1</name>
</gene>
<comment type="caution">
    <text evidence="1">The sequence shown here is derived from an EMBL/GenBank/DDBJ whole genome shotgun (WGS) entry which is preliminary data.</text>
</comment>
<feature type="non-terminal residue" evidence="1">
    <location>
        <position position="35"/>
    </location>
</feature>
<proteinExistence type="predicted"/>
<keyword evidence="2" id="KW-1185">Reference proteome</keyword>
<accession>A0A4Y2Q1Q5</accession>
<sequence>ITILFAALAATQASLLMGHGGLVSTGVSNRAQTQD</sequence>
<feature type="non-terminal residue" evidence="1">
    <location>
        <position position="1"/>
    </location>
</feature>